<dbReference type="EMBL" id="BAAARJ010000031">
    <property type="protein sequence ID" value="GAA2638151.1"/>
    <property type="molecule type" value="Genomic_DNA"/>
</dbReference>
<organism evidence="2 3">
    <name type="scientific">Streptomyces axinellae</name>
    <dbReference type="NCBI Taxonomy" id="552788"/>
    <lineage>
        <taxon>Bacteria</taxon>
        <taxon>Bacillati</taxon>
        <taxon>Actinomycetota</taxon>
        <taxon>Actinomycetes</taxon>
        <taxon>Kitasatosporales</taxon>
        <taxon>Streptomycetaceae</taxon>
        <taxon>Streptomyces</taxon>
    </lineage>
</organism>
<reference evidence="3" key="1">
    <citation type="journal article" date="2019" name="Int. J. Syst. Evol. Microbiol.">
        <title>The Global Catalogue of Microorganisms (GCM) 10K type strain sequencing project: providing services to taxonomists for standard genome sequencing and annotation.</title>
        <authorList>
            <consortium name="The Broad Institute Genomics Platform"/>
            <consortium name="The Broad Institute Genome Sequencing Center for Infectious Disease"/>
            <person name="Wu L."/>
            <person name="Ma J."/>
        </authorList>
    </citation>
    <scope>NUCLEOTIDE SEQUENCE [LARGE SCALE GENOMIC DNA]</scope>
    <source>
        <strain evidence="3">JCM 16373</strain>
    </source>
</reference>
<protein>
    <submittedName>
        <fullName evidence="2">Uncharacterized protein</fullName>
    </submittedName>
</protein>
<gene>
    <name evidence="2" type="ORF">GCM10009863_63730</name>
</gene>
<proteinExistence type="predicted"/>
<comment type="caution">
    <text evidence="2">The sequence shown here is derived from an EMBL/GenBank/DDBJ whole genome shotgun (WGS) entry which is preliminary data.</text>
</comment>
<evidence type="ECO:0000313" key="3">
    <source>
        <dbReference type="Proteomes" id="UP001501447"/>
    </source>
</evidence>
<accession>A0ABP6DC42</accession>
<evidence type="ECO:0000256" key="1">
    <source>
        <dbReference type="SAM" id="MobiDB-lite"/>
    </source>
</evidence>
<feature type="compositionally biased region" description="Low complexity" evidence="1">
    <location>
        <begin position="74"/>
        <end position="87"/>
    </location>
</feature>
<sequence length="95" mass="9808">MRGSWQWVHAVKNLRRNDCRDADANTTIAADTAVKDGDVTAYAPGIAAYVRGVTAYAPAAPWHPRRYCAGSGSGSFSSSPSSAGSAGVLTESSSS</sequence>
<keyword evidence="3" id="KW-1185">Reference proteome</keyword>
<evidence type="ECO:0000313" key="2">
    <source>
        <dbReference type="EMBL" id="GAA2638151.1"/>
    </source>
</evidence>
<feature type="region of interest" description="Disordered" evidence="1">
    <location>
        <begin position="70"/>
        <end position="95"/>
    </location>
</feature>
<name>A0ABP6DC42_9ACTN</name>
<dbReference type="Proteomes" id="UP001501447">
    <property type="component" value="Unassembled WGS sequence"/>
</dbReference>